<evidence type="ECO:0000313" key="1">
    <source>
        <dbReference type="EMBL" id="GAH43982.1"/>
    </source>
</evidence>
<feature type="non-terminal residue" evidence="1">
    <location>
        <position position="1"/>
    </location>
</feature>
<reference evidence="1" key="1">
    <citation type="journal article" date="2014" name="Front. Microbiol.">
        <title>High frequency of phylogenetically diverse reductive dehalogenase-homologous genes in deep subseafloor sedimentary metagenomes.</title>
        <authorList>
            <person name="Kawai M."/>
            <person name="Futagami T."/>
            <person name="Toyoda A."/>
            <person name="Takaki Y."/>
            <person name="Nishi S."/>
            <person name="Hori S."/>
            <person name="Arai W."/>
            <person name="Tsubouchi T."/>
            <person name="Morono Y."/>
            <person name="Uchiyama I."/>
            <person name="Ito T."/>
            <person name="Fujiyama A."/>
            <person name="Inagaki F."/>
            <person name="Takami H."/>
        </authorList>
    </citation>
    <scope>NUCLEOTIDE SEQUENCE</scope>
    <source>
        <strain evidence="1">Expedition CK06-06</strain>
    </source>
</reference>
<dbReference type="AlphaFoldDB" id="X1FGB5"/>
<comment type="caution">
    <text evidence="1">The sequence shown here is derived from an EMBL/GenBank/DDBJ whole genome shotgun (WGS) entry which is preliminary data.</text>
</comment>
<name>X1FGB5_9ZZZZ</name>
<gene>
    <name evidence="1" type="ORF">S03H2_19166</name>
</gene>
<dbReference type="EMBL" id="BARU01009997">
    <property type="protein sequence ID" value="GAH43982.1"/>
    <property type="molecule type" value="Genomic_DNA"/>
</dbReference>
<protein>
    <submittedName>
        <fullName evidence="1">Uncharacterized protein</fullName>
    </submittedName>
</protein>
<accession>X1FGB5</accession>
<sequence length="158" mass="18942">KYFTKGFYPDHIKRYKKRPIYWIFSSPNESFNVLIYMHRYTPDTLSDILNKYLREFQLKLNARKEHLQQVEVSGSASEKTKALKERDKIEKMLIELKEYERDILYPLATERIEIDLDDGVLVNYNKFGKAVKKVPGLNDKKTKDKIREFDWIDTSTIR</sequence>
<proteinExistence type="predicted"/>
<organism evidence="1">
    <name type="scientific">marine sediment metagenome</name>
    <dbReference type="NCBI Taxonomy" id="412755"/>
    <lineage>
        <taxon>unclassified sequences</taxon>
        <taxon>metagenomes</taxon>
        <taxon>ecological metagenomes</taxon>
    </lineage>
</organism>